<accession>A0AAV4U8D5</accession>
<dbReference type="EMBL" id="BPLR01012457">
    <property type="protein sequence ID" value="GIY54018.1"/>
    <property type="molecule type" value="Genomic_DNA"/>
</dbReference>
<organism evidence="1 2">
    <name type="scientific">Caerostris extrusa</name>
    <name type="common">Bark spider</name>
    <name type="synonym">Caerostris bankana</name>
    <dbReference type="NCBI Taxonomy" id="172846"/>
    <lineage>
        <taxon>Eukaryota</taxon>
        <taxon>Metazoa</taxon>
        <taxon>Ecdysozoa</taxon>
        <taxon>Arthropoda</taxon>
        <taxon>Chelicerata</taxon>
        <taxon>Arachnida</taxon>
        <taxon>Araneae</taxon>
        <taxon>Araneomorphae</taxon>
        <taxon>Entelegynae</taxon>
        <taxon>Araneoidea</taxon>
        <taxon>Araneidae</taxon>
        <taxon>Caerostris</taxon>
    </lineage>
</organism>
<evidence type="ECO:0000313" key="1">
    <source>
        <dbReference type="EMBL" id="GIY54018.1"/>
    </source>
</evidence>
<name>A0AAV4U8D5_CAEEX</name>
<reference evidence="1 2" key="1">
    <citation type="submission" date="2021-06" db="EMBL/GenBank/DDBJ databases">
        <title>Caerostris extrusa draft genome.</title>
        <authorList>
            <person name="Kono N."/>
            <person name="Arakawa K."/>
        </authorList>
    </citation>
    <scope>NUCLEOTIDE SEQUENCE [LARGE SCALE GENOMIC DNA]</scope>
</reference>
<dbReference type="AlphaFoldDB" id="A0AAV4U8D5"/>
<proteinExistence type="predicted"/>
<dbReference type="Proteomes" id="UP001054945">
    <property type="component" value="Unassembled WGS sequence"/>
</dbReference>
<protein>
    <submittedName>
        <fullName evidence="1">Uncharacterized protein</fullName>
    </submittedName>
</protein>
<sequence>MAPPNFLQNPGNLSLFIRDWQGREMPPESGHRGIRSVSRQNSKHLRFKLSLHARVGARSETTARDACDGVCNKYVTRHSEKNFSKLCSSSLFSSFWSTCR</sequence>
<keyword evidence="2" id="KW-1185">Reference proteome</keyword>
<gene>
    <name evidence="1" type="ORF">CEXT_449741</name>
</gene>
<comment type="caution">
    <text evidence="1">The sequence shown here is derived from an EMBL/GenBank/DDBJ whole genome shotgun (WGS) entry which is preliminary data.</text>
</comment>
<evidence type="ECO:0000313" key="2">
    <source>
        <dbReference type="Proteomes" id="UP001054945"/>
    </source>
</evidence>